<keyword evidence="13" id="KW-0012">Acyltransferase</keyword>
<evidence type="ECO:0000256" key="1">
    <source>
        <dbReference type="ARBA" id="ARBA00004477"/>
    </source>
</evidence>
<dbReference type="Pfam" id="PF03982">
    <property type="entry name" value="DAGAT"/>
    <property type="match status" value="1"/>
</dbReference>
<proteinExistence type="inferred from homology"/>
<keyword evidence="12" id="KW-0472">Membrane</keyword>
<gene>
    <name evidence="15" type="ORF">PHYBOEH_001995</name>
</gene>
<dbReference type="GO" id="GO:0006071">
    <property type="term" value="P:glycerol metabolic process"/>
    <property type="evidence" value="ECO:0007669"/>
    <property type="project" value="UniProtKB-KW"/>
</dbReference>
<organism evidence="15 16">
    <name type="scientific">Phytophthora boehmeriae</name>
    <dbReference type="NCBI Taxonomy" id="109152"/>
    <lineage>
        <taxon>Eukaryota</taxon>
        <taxon>Sar</taxon>
        <taxon>Stramenopiles</taxon>
        <taxon>Oomycota</taxon>
        <taxon>Peronosporomycetes</taxon>
        <taxon>Peronosporales</taxon>
        <taxon>Peronosporaceae</taxon>
        <taxon>Phytophthora</taxon>
    </lineage>
</organism>
<evidence type="ECO:0000256" key="6">
    <source>
        <dbReference type="ARBA" id="ARBA00022679"/>
    </source>
</evidence>
<evidence type="ECO:0000256" key="14">
    <source>
        <dbReference type="RuleBase" id="RU367023"/>
    </source>
</evidence>
<evidence type="ECO:0000256" key="10">
    <source>
        <dbReference type="ARBA" id="ARBA00022989"/>
    </source>
</evidence>
<keyword evidence="16" id="KW-1185">Reference proteome</keyword>
<comment type="pathway">
    <text evidence="3">Lipid metabolism.</text>
</comment>
<evidence type="ECO:0000256" key="11">
    <source>
        <dbReference type="ARBA" id="ARBA00023098"/>
    </source>
</evidence>
<evidence type="ECO:0000313" key="15">
    <source>
        <dbReference type="EMBL" id="KAG7396621.1"/>
    </source>
</evidence>
<dbReference type="EMBL" id="JAGDFL010000147">
    <property type="protein sequence ID" value="KAG7396621.1"/>
    <property type="molecule type" value="Genomic_DNA"/>
</dbReference>
<evidence type="ECO:0000256" key="13">
    <source>
        <dbReference type="ARBA" id="ARBA00023315"/>
    </source>
</evidence>
<keyword evidence="7" id="KW-0812">Transmembrane</keyword>
<dbReference type="PANTHER" id="PTHR12317">
    <property type="entry name" value="DIACYLGLYCEROL O-ACYLTRANSFERASE"/>
    <property type="match status" value="1"/>
</dbReference>
<comment type="subcellular location">
    <subcellularLocation>
        <location evidence="1 14">Endoplasmic reticulum membrane</location>
        <topology evidence="1 14">Multi-pass membrane protein</topology>
    </subcellularLocation>
</comment>
<keyword evidence="9 14" id="KW-0256">Endoplasmic reticulum</keyword>
<dbReference type="EC" id="2.3.1.-" evidence="14"/>
<sequence>MAGVQQRTWLLGGALSVGAASVCVAFQASTRLTVAAAFAAAYLPSFVDGSEYSGQRYWPWFATFFGRCMAHIPATLEFEEPIDSAKQHIFCSHPHGLLSAHHGVLMAGTSEPPFYKTVPLSTRRHLAASVCFRIPFYRDYLLWSGCVDAQRSVAEKMLRDGKSLVILVGGIAEQMISQRGDHSIYVKKRKGHLRLALKYGIPIVPGYAFGETDLYTHSSLLLRFRQMIAKRFSVALLIGYGDSKWLPLTPHKGVAINQVFGKLIQVEKKLDPSAEDVERLHEMYERELVRIFEKYKAKYGYEKHTLHIC</sequence>
<keyword evidence="11" id="KW-0443">Lipid metabolism</keyword>
<dbReference type="CDD" id="cd07987">
    <property type="entry name" value="LPLAT_MGAT-like"/>
    <property type="match status" value="1"/>
</dbReference>
<comment type="caution">
    <text evidence="15">The sequence shown here is derived from an EMBL/GenBank/DDBJ whole genome shotgun (WGS) entry which is preliminary data.</text>
</comment>
<keyword evidence="6 14" id="KW-0808">Transferase</keyword>
<accession>A0A8T1WTU1</accession>
<dbReference type="OrthoDB" id="264532at2759"/>
<keyword evidence="10" id="KW-1133">Transmembrane helix</keyword>
<evidence type="ECO:0000256" key="9">
    <source>
        <dbReference type="ARBA" id="ARBA00022824"/>
    </source>
</evidence>
<evidence type="ECO:0000256" key="7">
    <source>
        <dbReference type="ARBA" id="ARBA00022692"/>
    </source>
</evidence>
<dbReference type="GO" id="GO:0004144">
    <property type="term" value="F:diacylglycerol O-acyltransferase activity"/>
    <property type="evidence" value="ECO:0007669"/>
    <property type="project" value="TreeGrafter"/>
</dbReference>
<dbReference type="InterPro" id="IPR007130">
    <property type="entry name" value="DAGAT"/>
</dbReference>
<evidence type="ECO:0000256" key="4">
    <source>
        <dbReference type="ARBA" id="ARBA00005420"/>
    </source>
</evidence>
<dbReference type="Proteomes" id="UP000693981">
    <property type="component" value="Unassembled WGS sequence"/>
</dbReference>
<dbReference type="GO" id="GO:0019432">
    <property type="term" value="P:triglyceride biosynthetic process"/>
    <property type="evidence" value="ECO:0007669"/>
    <property type="project" value="TreeGrafter"/>
</dbReference>
<evidence type="ECO:0000256" key="3">
    <source>
        <dbReference type="ARBA" id="ARBA00005189"/>
    </source>
</evidence>
<keyword evidence="8" id="KW-0319">Glycerol metabolism</keyword>
<evidence type="ECO:0000256" key="5">
    <source>
        <dbReference type="ARBA" id="ARBA00022516"/>
    </source>
</evidence>
<evidence type="ECO:0000256" key="12">
    <source>
        <dbReference type="ARBA" id="ARBA00023136"/>
    </source>
</evidence>
<evidence type="ECO:0000256" key="2">
    <source>
        <dbReference type="ARBA" id="ARBA00004771"/>
    </source>
</evidence>
<dbReference type="PANTHER" id="PTHR12317:SF0">
    <property type="entry name" value="ACYLTRANSFERASE"/>
    <property type="match status" value="1"/>
</dbReference>
<dbReference type="GO" id="GO:0005789">
    <property type="term" value="C:endoplasmic reticulum membrane"/>
    <property type="evidence" value="ECO:0007669"/>
    <property type="project" value="UniProtKB-SubCell"/>
</dbReference>
<reference evidence="15" key="1">
    <citation type="submission" date="2021-02" db="EMBL/GenBank/DDBJ databases">
        <authorList>
            <person name="Palmer J.M."/>
        </authorList>
    </citation>
    <scope>NUCLEOTIDE SEQUENCE</scope>
    <source>
        <strain evidence="15">SCRP23</strain>
    </source>
</reference>
<evidence type="ECO:0000313" key="16">
    <source>
        <dbReference type="Proteomes" id="UP000693981"/>
    </source>
</evidence>
<keyword evidence="5" id="KW-0444">Lipid biosynthesis</keyword>
<comment type="similarity">
    <text evidence="4 14">Belongs to the diacylglycerol acyltransferase family.</text>
</comment>
<comment type="pathway">
    <text evidence="2">Glycerolipid metabolism; triacylglycerol biosynthesis.</text>
</comment>
<name>A0A8T1WTU1_9STRA</name>
<protein>
    <recommendedName>
        <fullName evidence="14">Acyltransferase</fullName>
        <ecNumber evidence="14">2.3.1.-</ecNumber>
    </recommendedName>
</protein>
<dbReference type="AlphaFoldDB" id="A0A8T1WTU1"/>
<evidence type="ECO:0000256" key="8">
    <source>
        <dbReference type="ARBA" id="ARBA00022798"/>
    </source>
</evidence>